<feature type="region of interest" description="Disordered" evidence="8">
    <location>
        <begin position="150"/>
        <end position="217"/>
    </location>
</feature>
<sequence length="1444" mass="165498">MENLSQIVQGDANNFLIESTDKNSDAMNKSRPFICHVCTRAFIRQEHLKRHMRSHTNEKPFLCIFCGRCFARRDLVLRHQQKLHATLIGTSEHHYLLSKYHNDENIMDKIEPTRHVIKIEGNKQPILPTPANPMAKSQSQLRKAAKLAEKEAKKMDKLQKKQAKLNSKRGRKRNLSHKVFESTSNSNLHLDVPNNQYTDQSPNSDISPSSENLDNDFTVSMPNNNYKKSQSQVRQRHASFSATSAFCYKAQNELPTGKQLQDDPALMSGIPHQVGFSTPQMTASDLVDKAHENGIENIPFFTLNNDDNKNTVNFKDIFFQNSISNKQSSEIGTYDDTTKNSYSKNQIKHSRDENLAAFDNVPFLADFLTISSSAGGVGGFLNNQIKRNNNVTNLNNNMDQNNKNNLSINLDNQFNSLNFETNTVNNLEYFQYDDKHLSYYTTDTETSSTSNTSSRDESQISIDSQIISNSTTPSIHQNNKTSNNKDNFDLCQSNQTTQAPNLINEYQYPNNRNNTQDLSTLSTTAEKVLSKFITHVPVESDFLDHIDSQHFNDIGFANIHDHVYPMKIREDIEHMPKDISNVPTSLSTQSLFHFNNNSNTKSNTPSGYKASPDLSNSLFSRLPSEQYHNTNIPNFIENSTSINQAFDKGLSVPHDQAVTSLDSMNERNNNNILKPIVKDNFKQDPIIQQPVSYLDSKQNITNQSNNYTNKSNPNSIVSESDDNRLTIDFSPSYIPKHYQNFTPVQSNSQTPPKPNSQSISQNQSPDSSLRVFNTPANSQSQYTETNLDHQLDFVNLFQSRQVDLYNNHHSFSNFASVFSLNNLKDSFPNETINYEKFINNTNFDDKTYRVVLFSDKYRDEIIRLNNLKPNQFPTTEELNSYVNLYQDEFHKFSPFIHLHSIIPTKENYPLLLCIAMIGALYSFHSIHSVLLSNLAWFQIRNLLEKQQHNYAATPLWSIQAIILLTFVGIFSNDINVTRSMKIQLATIAELIKATRLNKPLEYLVKPPIDSDRSLPCLGNPKALQELRDHYHSKDQLEKSFQYFIEAQTRIRTCHVALILSNFFTSLTGLEGIFHSIDLKCGLPCYKEILFHSPNYRVWTQNLDKFHIELDSKFSLIELSNGNGTYESCLMYLCSGAEFYSMNSKISFKTLLSLLISIHEKISIERTVYREIIKGNQHSTEHDSLFRWKNNSNPIISSMLARWENLYMKAGGIFKPSRDNIETINAFPSLRLIVPLYHFAKMRQNIYIGPIMKQIWRQDWDGMNARMSELCLEWGMLRDACEHAFYIIEFWIDIVSILEFDPKQVTISTPVFSISCMVSSVLILSEYLWVMESKSQVNKDGIISGTLDVTDKLLWIKLYHLMERIDDHLKHKGVQLFSHLNLRNVDIENVPMAEIRKMIGTASLSQTILQIGIDMLGTCPVWSVGVLFAQALQIHRILQNSLLHE</sequence>
<feature type="domain" description="C2H2-type" evidence="9">
    <location>
        <begin position="33"/>
        <end position="60"/>
    </location>
</feature>
<evidence type="ECO:0000256" key="7">
    <source>
        <dbReference type="PROSITE-ProRule" id="PRU00042"/>
    </source>
</evidence>
<keyword evidence="4 7" id="KW-0863">Zinc-finger</keyword>
<accession>A0AAN7WF01</accession>
<dbReference type="SUPFAM" id="SSF57667">
    <property type="entry name" value="beta-beta-alpha zinc fingers"/>
    <property type="match status" value="1"/>
</dbReference>
<feature type="compositionally biased region" description="Basic and acidic residues" evidence="8">
    <location>
        <begin position="150"/>
        <end position="159"/>
    </location>
</feature>
<dbReference type="GO" id="GO:0008270">
    <property type="term" value="F:zinc ion binding"/>
    <property type="evidence" value="ECO:0007669"/>
    <property type="project" value="UniProtKB-KW"/>
</dbReference>
<feature type="compositionally biased region" description="Polar residues" evidence="8">
    <location>
        <begin position="181"/>
        <end position="217"/>
    </location>
</feature>
<dbReference type="PANTHER" id="PTHR40626:SF13">
    <property type="entry name" value="RESPIRATION FACTOR 2-RELATED"/>
    <property type="match status" value="1"/>
</dbReference>
<dbReference type="CDD" id="cd12148">
    <property type="entry name" value="fungal_TF_MHR"/>
    <property type="match status" value="1"/>
</dbReference>
<dbReference type="GO" id="GO:0005634">
    <property type="term" value="C:nucleus"/>
    <property type="evidence" value="ECO:0007669"/>
    <property type="project" value="UniProtKB-SubCell"/>
</dbReference>
<reference evidence="11" key="1">
    <citation type="submission" date="2023-07" db="EMBL/GenBank/DDBJ databases">
        <title>A draft genome of Kazachstania heterogenica Y-27499.</title>
        <authorList>
            <person name="Donic C."/>
            <person name="Kralova J.S."/>
            <person name="Fidel L."/>
            <person name="Ben-Dor S."/>
            <person name="Jung S."/>
        </authorList>
    </citation>
    <scope>NUCLEOTIDE SEQUENCE [LARGE SCALE GENOMIC DNA]</scope>
    <source>
        <strain evidence="11">Y27499</strain>
    </source>
</reference>
<dbReference type="FunFam" id="3.30.160.60:FF:000145">
    <property type="entry name" value="Zinc finger protein 574"/>
    <property type="match status" value="1"/>
</dbReference>
<dbReference type="GO" id="GO:0000978">
    <property type="term" value="F:RNA polymerase II cis-regulatory region sequence-specific DNA binding"/>
    <property type="evidence" value="ECO:0007669"/>
    <property type="project" value="InterPro"/>
</dbReference>
<evidence type="ECO:0000256" key="2">
    <source>
        <dbReference type="ARBA" id="ARBA00022723"/>
    </source>
</evidence>
<dbReference type="FunFam" id="3.30.160.60:FF:002058">
    <property type="entry name" value="YML081W-like protein"/>
    <property type="match status" value="1"/>
</dbReference>
<keyword evidence="3" id="KW-0677">Repeat</keyword>
<evidence type="ECO:0000256" key="5">
    <source>
        <dbReference type="ARBA" id="ARBA00022833"/>
    </source>
</evidence>
<dbReference type="EMBL" id="JAWIZZ010000053">
    <property type="protein sequence ID" value="KAK5778313.1"/>
    <property type="molecule type" value="Genomic_DNA"/>
</dbReference>
<keyword evidence="2" id="KW-0479">Metal-binding</keyword>
<feature type="region of interest" description="Disordered" evidence="8">
    <location>
        <begin position="738"/>
        <end position="773"/>
    </location>
</feature>
<dbReference type="GO" id="GO:0000785">
    <property type="term" value="C:chromatin"/>
    <property type="evidence" value="ECO:0007669"/>
    <property type="project" value="TreeGrafter"/>
</dbReference>
<evidence type="ECO:0000256" key="8">
    <source>
        <dbReference type="SAM" id="MobiDB-lite"/>
    </source>
</evidence>
<evidence type="ECO:0000256" key="4">
    <source>
        <dbReference type="ARBA" id="ARBA00022771"/>
    </source>
</evidence>
<feature type="compositionally biased region" description="Polar residues" evidence="8">
    <location>
        <begin position="471"/>
        <end position="487"/>
    </location>
</feature>
<dbReference type="Pfam" id="PF00096">
    <property type="entry name" value="zf-C2H2"/>
    <property type="match status" value="1"/>
</dbReference>
<dbReference type="PROSITE" id="PS00028">
    <property type="entry name" value="ZINC_FINGER_C2H2_1"/>
    <property type="match status" value="2"/>
</dbReference>
<keyword evidence="11" id="KW-1185">Reference proteome</keyword>
<feature type="compositionally biased region" description="Polar residues" evidence="8">
    <location>
        <begin position="702"/>
        <end position="718"/>
    </location>
</feature>
<keyword evidence="6" id="KW-0539">Nucleus</keyword>
<dbReference type="Gene3D" id="3.30.160.60">
    <property type="entry name" value="Classic Zinc Finger"/>
    <property type="match status" value="2"/>
</dbReference>
<keyword evidence="5" id="KW-0862">Zinc</keyword>
<evidence type="ECO:0000256" key="3">
    <source>
        <dbReference type="ARBA" id="ARBA00022737"/>
    </source>
</evidence>
<feature type="region of interest" description="Disordered" evidence="8">
    <location>
        <begin position="702"/>
        <end position="722"/>
    </location>
</feature>
<proteinExistence type="predicted"/>
<evidence type="ECO:0000313" key="11">
    <source>
        <dbReference type="Proteomes" id="UP001306508"/>
    </source>
</evidence>
<dbReference type="SMART" id="SM00355">
    <property type="entry name" value="ZnF_C2H2"/>
    <property type="match status" value="2"/>
</dbReference>
<dbReference type="Proteomes" id="UP001306508">
    <property type="component" value="Unassembled WGS sequence"/>
</dbReference>
<feature type="domain" description="C2H2-type" evidence="9">
    <location>
        <begin position="61"/>
        <end position="85"/>
    </location>
</feature>
<organism evidence="10 11">
    <name type="scientific">Arxiozyma heterogenica</name>
    <dbReference type="NCBI Taxonomy" id="278026"/>
    <lineage>
        <taxon>Eukaryota</taxon>
        <taxon>Fungi</taxon>
        <taxon>Dikarya</taxon>
        <taxon>Ascomycota</taxon>
        <taxon>Saccharomycotina</taxon>
        <taxon>Saccharomycetes</taxon>
        <taxon>Saccharomycetales</taxon>
        <taxon>Saccharomycetaceae</taxon>
        <taxon>Arxiozyma</taxon>
    </lineage>
</organism>
<dbReference type="InterPro" id="IPR013087">
    <property type="entry name" value="Znf_C2H2_type"/>
</dbReference>
<dbReference type="PROSITE" id="PS50157">
    <property type="entry name" value="ZINC_FINGER_C2H2_2"/>
    <property type="match status" value="2"/>
</dbReference>
<dbReference type="InterPro" id="IPR051059">
    <property type="entry name" value="VerF-like"/>
</dbReference>
<dbReference type="InterPro" id="IPR036236">
    <property type="entry name" value="Znf_C2H2_sf"/>
</dbReference>
<gene>
    <name evidence="10" type="ORF">RI543_003972</name>
</gene>
<evidence type="ECO:0000313" key="10">
    <source>
        <dbReference type="EMBL" id="KAK5778313.1"/>
    </source>
</evidence>
<dbReference type="GO" id="GO:0000981">
    <property type="term" value="F:DNA-binding transcription factor activity, RNA polymerase II-specific"/>
    <property type="evidence" value="ECO:0007669"/>
    <property type="project" value="InterPro"/>
</dbReference>
<evidence type="ECO:0000259" key="9">
    <source>
        <dbReference type="PROSITE" id="PS50157"/>
    </source>
</evidence>
<dbReference type="PANTHER" id="PTHR40626">
    <property type="entry name" value="MIP31509P"/>
    <property type="match status" value="1"/>
</dbReference>
<evidence type="ECO:0000256" key="1">
    <source>
        <dbReference type="ARBA" id="ARBA00004123"/>
    </source>
</evidence>
<feature type="compositionally biased region" description="Low complexity" evidence="8">
    <location>
        <begin position="755"/>
        <end position="768"/>
    </location>
</feature>
<name>A0AAN7WF01_9SACH</name>
<evidence type="ECO:0000256" key="6">
    <source>
        <dbReference type="ARBA" id="ARBA00023242"/>
    </source>
</evidence>
<comment type="caution">
    <text evidence="10">The sequence shown here is derived from an EMBL/GenBank/DDBJ whole genome shotgun (WGS) entry which is preliminary data.</text>
</comment>
<comment type="subcellular location">
    <subcellularLocation>
        <location evidence="1">Nucleus</location>
    </subcellularLocation>
</comment>
<protein>
    <recommendedName>
        <fullName evidence="9">C2H2-type domain-containing protein</fullName>
    </recommendedName>
</protein>
<feature type="region of interest" description="Disordered" evidence="8">
    <location>
        <begin position="468"/>
        <end position="487"/>
    </location>
</feature>
<feature type="compositionally biased region" description="Basic residues" evidence="8">
    <location>
        <begin position="160"/>
        <end position="176"/>
    </location>
</feature>
<feature type="compositionally biased region" description="Polar residues" evidence="8">
    <location>
        <begin position="739"/>
        <end position="750"/>
    </location>
</feature>